<protein>
    <recommendedName>
        <fullName evidence="3">HNH nuclease domain-containing protein</fullName>
    </recommendedName>
</protein>
<keyword evidence="5" id="KW-1185">Reference proteome</keyword>
<sequence length="430" mass="46685">MSSIAAADAAVVRPKDRLEVLFGELGELMGQRNAIDARIVDIVAEMDHDNLVGMTGCRSLSALVAWKTGSSTRNAGKIAAIAHRARQFPLCMAGLREGRLSLDQVAIIAEKAGEGSDGHYVTLAEVATVSQLNTALKAEPPLPSEPDPWRDTPPEAEPAPEPAPRPTITTIHSDEQTTTWKITLSHLDAATFDAAVQSHLDAAVAAWKRDHDTDTLPAAVASPFPTKGEAFMSLVEAGWDADATRRPHGQHTTVVVHLDVKDRIANLHLGPLLTDADRRYLTCDATCEVWFHRDGQPLGAGRATRTIGRRLRRALEHRHRTCAVPGCGATRGLHAHHIQHWEDGGPTDLDNLVLLCPYHHRAHHRGVITITGPAPNITVTDSHGRTLTPGSLARPPTRPPPDAAPYRGPTGERAQWKWYTPFQPTPQSDN</sequence>
<dbReference type="KEGG" id="mgau:MGALJ_08350"/>
<dbReference type="AlphaFoldDB" id="A0A9W4FDN2"/>
<dbReference type="RefSeq" id="WP_163726462.1">
    <property type="nucleotide sequence ID" value="NZ_AP022601.1"/>
</dbReference>
<dbReference type="InterPro" id="IPR002711">
    <property type="entry name" value="HNH"/>
</dbReference>
<dbReference type="Gene3D" id="1.10.30.50">
    <property type="match status" value="1"/>
</dbReference>
<gene>
    <name evidence="4" type="ORF">MGALJ_08350</name>
</gene>
<dbReference type="InterPro" id="IPR003615">
    <property type="entry name" value="HNH_nuc"/>
</dbReference>
<dbReference type="GO" id="GO:0008270">
    <property type="term" value="F:zinc ion binding"/>
    <property type="evidence" value="ECO:0007669"/>
    <property type="project" value="InterPro"/>
</dbReference>
<evidence type="ECO:0000259" key="3">
    <source>
        <dbReference type="SMART" id="SM00507"/>
    </source>
</evidence>
<feature type="region of interest" description="Disordered" evidence="2">
    <location>
        <begin position="375"/>
        <end position="430"/>
    </location>
</feature>
<reference evidence="4 5" key="1">
    <citation type="journal article" date="2019" name="Emerg. Microbes Infect.">
        <title>Comprehensive subspecies identification of 175 nontuberculous mycobacteria species based on 7547 genomic profiles.</title>
        <authorList>
            <person name="Matsumoto Y."/>
            <person name="Kinjo T."/>
            <person name="Motooka D."/>
            <person name="Nabeya D."/>
            <person name="Jung N."/>
            <person name="Uechi K."/>
            <person name="Horii T."/>
            <person name="Iida T."/>
            <person name="Fujita J."/>
            <person name="Nakamura S."/>
        </authorList>
    </citation>
    <scope>NUCLEOTIDE SEQUENCE [LARGE SCALE GENOMIC DNA]</scope>
    <source>
        <strain evidence="4 5">JCM 6399</strain>
    </source>
</reference>
<organism evidence="4 5">
    <name type="scientific">Mycobacterium gallinarum</name>
    <dbReference type="NCBI Taxonomy" id="39689"/>
    <lineage>
        <taxon>Bacteria</taxon>
        <taxon>Bacillati</taxon>
        <taxon>Actinomycetota</taxon>
        <taxon>Actinomycetes</taxon>
        <taxon>Mycobacteriales</taxon>
        <taxon>Mycobacteriaceae</taxon>
        <taxon>Mycobacterium</taxon>
    </lineage>
</organism>
<dbReference type="Pfam" id="PF02720">
    <property type="entry name" value="DUF222"/>
    <property type="match status" value="1"/>
</dbReference>
<evidence type="ECO:0000313" key="4">
    <source>
        <dbReference type="EMBL" id="BBY91166.1"/>
    </source>
</evidence>
<dbReference type="GO" id="GO:0003676">
    <property type="term" value="F:nucleic acid binding"/>
    <property type="evidence" value="ECO:0007669"/>
    <property type="project" value="InterPro"/>
</dbReference>
<dbReference type="InterPro" id="IPR003870">
    <property type="entry name" value="DUF222"/>
</dbReference>
<comment type="similarity">
    <text evidence="1">Belongs to the Rv1128c/1148c/1588c/1702c/1945/3466 family.</text>
</comment>
<feature type="domain" description="HNH nuclease" evidence="3">
    <location>
        <begin position="310"/>
        <end position="361"/>
    </location>
</feature>
<proteinExistence type="inferred from homology"/>
<evidence type="ECO:0000313" key="5">
    <source>
        <dbReference type="Proteomes" id="UP000465785"/>
    </source>
</evidence>
<dbReference type="CDD" id="cd00085">
    <property type="entry name" value="HNHc"/>
    <property type="match status" value="1"/>
</dbReference>
<evidence type="ECO:0000256" key="1">
    <source>
        <dbReference type="ARBA" id="ARBA00023450"/>
    </source>
</evidence>
<dbReference type="EMBL" id="AP022601">
    <property type="protein sequence ID" value="BBY91166.1"/>
    <property type="molecule type" value="Genomic_DNA"/>
</dbReference>
<dbReference type="Pfam" id="PF01844">
    <property type="entry name" value="HNH"/>
    <property type="match status" value="1"/>
</dbReference>
<evidence type="ECO:0000256" key="2">
    <source>
        <dbReference type="SAM" id="MobiDB-lite"/>
    </source>
</evidence>
<dbReference type="SMART" id="SM00507">
    <property type="entry name" value="HNHc"/>
    <property type="match status" value="1"/>
</dbReference>
<feature type="compositionally biased region" description="Pro residues" evidence="2">
    <location>
        <begin position="155"/>
        <end position="165"/>
    </location>
</feature>
<feature type="region of interest" description="Disordered" evidence="2">
    <location>
        <begin position="138"/>
        <end position="168"/>
    </location>
</feature>
<dbReference type="Proteomes" id="UP000465785">
    <property type="component" value="Chromosome"/>
</dbReference>
<name>A0A9W4FDN2_9MYCO</name>
<dbReference type="GO" id="GO:0004519">
    <property type="term" value="F:endonuclease activity"/>
    <property type="evidence" value="ECO:0007669"/>
    <property type="project" value="InterPro"/>
</dbReference>
<accession>A0A9W4FDN2</accession>